<dbReference type="SUPFAM" id="SSF48317">
    <property type="entry name" value="Acid phosphatase/Vanadium-dependent haloperoxidase"/>
    <property type="match status" value="1"/>
</dbReference>
<evidence type="ECO:0000259" key="8">
    <source>
        <dbReference type="SMART" id="SM00014"/>
    </source>
</evidence>
<feature type="transmembrane region" description="Helical" evidence="7">
    <location>
        <begin position="370"/>
        <end position="390"/>
    </location>
</feature>
<dbReference type="InterPro" id="IPR036938">
    <property type="entry name" value="PAP2/HPO_sf"/>
</dbReference>
<dbReference type="Proteomes" id="UP000244081">
    <property type="component" value="Unassembled WGS sequence"/>
</dbReference>
<comment type="caution">
    <text evidence="9">The sequence shown here is derived from an EMBL/GenBank/DDBJ whole genome shotgun (WGS) entry which is preliminary data.</text>
</comment>
<evidence type="ECO:0000256" key="3">
    <source>
        <dbReference type="ARBA" id="ARBA00022475"/>
    </source>
</evidence>
<dbReference type="AlphaFoldDB" id="A0A2T5V7P6"/>
<keyword evidence="5 7" id="KW-1133">Transmembrane helix</keyword>
<accession>A0A2T5V7P6</accession>
<dbReference type="PANTHER" id="PTHR30353">
    <property type="entry name" value="INNER MEMBRANE PROTEIN DEDA-RELATED"/>
    <property type="match status" value="1"/>
</dbReference>
<feature type="transmembrane region" description="Helical" evidence="7">
    <location>
        <begin position="454"/>
        <end position="472"/>
    </location>
</feature>
<feature type="transmembrane region" description="Helical" evidence="7">
    <location>
        <begin position="296"/>
        <end position="321"/>
    </location>
</feature>
<name>A0A2T5V7P6_9HYPH</name>
<keyword evidence="3" id="KW-1003">Cell membrane</keyword>
<dbReference type="InterPro" id="IPR032818">
    <property type="entry name" value="DedA-like"/>
</dbReference>
<dbReference type="PANTHER" id="PTHR30353:SF15">
    <property type="entry name" value="INNER MEMBRANE PROTEIN YABI"/>
    <property type="match status" value="1"/>
</dbReference>
<sequence length="674" mass="71989">MSFTLDLANWVIAYLGQNPHLSIAVVFLISMGEALLIIGLFVPSTVVLVGAGTLVGGGKLDFWPIFVATTSGAILGDAVSYWAGRFYGARLKRMWPLSKYPGLVEKSELFFSDHGGKSIAIGRFVPGVKAVIPGIAGMMGMSHTRFVTINVLSAFVWSLTHLLPGVFIGKGLAVASQVSGRFAIVLFALIGVVFIAAWLIRVVVMSVIPLLIRLQTRLVDHAASRPGRIWQWLAETFAPDNPRALRVVALSAVLAAGGIGFASLLEDLVARDTMIYADLSIANLVQSVRNTPADRVMVAITMMGDGTVLIALGAVIVVWLLARKAWTIAGAAAVTMASAALFVPFMKLLLQRARPTEIFSGADIYTFPSGHATLATVVFGILAVLIGLGVGRWGKAVIFACAGAIIVAIACSRIYLGAHWPSDVAGGFLFGVSMTAAFALAVEATRPEKIAPVVLGAVSLVVYAIVSLVYVANGHASAMLFYSAPVHATVVTDAHWREVGWKTLPARRIELTGETGEPFIAQWAGPVETLKTLLHDSGWEIVPTWSWVDVLAYSDGRNRIDALLPRPSLHEGRLANLSATKSAPKDHGRLVLRAWQTDTIVTGENGERRPLVLISLTLERKKELPIIALPHDVPAPTRDVVGVLSLLAKAGKAETAPNDQGSRRRPPLLVHVAL</sequence>
<feature type="transmembrane region" description="Helical" evidence="7">
    <location>
        <begin position="424"/>
        <end position="442"/>
    </location>
</feature>
<feature type="transmembrane region" description="Helical" evidence="7">
    <location>
        <begin position="247"/>
        <end position="265"/>
    </location>
</feature>
<gene>
    <name evidence="9" type="ORF">C8N35_106145</name>
</gene>
<dbReference type="GO" id="GO:0005886">
    <property type="term" value="C:plasma membrane"/>
    <property type="evidence" value="ECO:0007669"/>
    <property type="project" value="UniProtKB-SubCell"/>
</dbReference>
<evidence type="ECO:0000313" key="9">
    <source>
        <dbReference type="EMBL" id="PTW59760.1"/>
    </source>
</evidence>
<feature type="transmembrane region" description="Helical" evidence="7">
    <location>
        <begin position="180"/>
        <end position="204"/>
    </location>
</feature>
<dbReference type="Gene3D" id="1.20.144.10">
    <property type="entry name" value="Phosphatidic acid phosphatase type 2/haloperoxidase"/>
    <property type="match status" value="1"/>
</dbReference>
<evidence type="ECO:0000256" key="5">
    <source>
        <dbReference type="ARBA" id="ARBA00022989"/>
    </source>
</evidence>
<feature type="transmembrane region" description="Helical" evidence="7">
    <location>
        <begin position="397"/>
        <end position="418"/>
    </location>
</feature>
<feature type="transmembrane region" description="Helical" evidence="7">
    <location>
        <begin position="146"/>
        <end position="168"/>
    </location>
</feature>
<dbReference type="CDD" id="cd03392">
    <property type="entry name" value="PAP2_like_2"/>
    <property type="match status" value="1"/>
</dbReference>
<reference evidence="9 10" key="1">
    <citation type="submission" date="2018-04" db="EMBL/GenBank/DDBJ databases">
        <title>Genomic Encyclopedia of Archaeal and Bacterial Type Strains, Phase II (KMG-II): from individual species to whole genera.</title>
        <authorList>
            <person name="Goeker M."/>
        </authorList>
    </citation>
    <scope>NUCLEOTIDE SEQUENCE [LARGE SCALE GENOMIC DNA]</scope>
    <source>
        <strain evidence="9 10">DSM 23382</strain>
    </source>
</reference>
<feature type="transmembrane region" description="Helical" evidence="7">
    <location>
        <begin position="62"/>
        <end position="84"/>
    </location>
</feature>
<evidence type="ECO:0000256" key="4">
    <source>
        <dbReference type="ARBA" id="ARBA00022692"/>
    </source>
</evidence>
<evidence type="ECO:0000256" key="6">
    <source>
        <dbReference type="ARBA" id="ARBA00023136"/>
    </source>
</evidence>
<evidence type="ECO:0000256" key="7">
    <source>
        <dbReference type="SAM" id="Phobius"/>
    </source>
</evidence>
<feature type="transmembrane region" description="Helical" evidence="7">
    <location>
        <begin position="328"/>
        <end position="350"/>
    </location>
</feature>
<dbReference type="EMBL" id="QAYG01000006">
    <property type="protein sequence ID" value="PTW59760.1"/>
    <property type="molecule type" value="Genomic_DNA"/>
</dbReference>
<organism evidence="9 10">
    <name type="scientific">Breoghania corrubedonensis</name>
    <dbReference type="NCBI Taxonomy" id="665038"/>
    <lineage>
        <taxon>Bacteria</taxon>
        <taxon>Pseudomonadati</taxon>
        <taxon>Pseudomonadota</taxon>
        <taxon>Alphaproteobacteria</taxon>
        <taxon>Hyphomicrobiales</taxon>
        <taxon>Stappiaceae</taxon>
        <taxon>Breoghania</taxon>
    </lineage>
</organism>
<keyword evidence="4 7" id="KW-0812">Transmembrane</keyword>
<comment type="subcellular location">
    <subcellularLocation>
        <location evidence="1">Cell membrane</location>
        <topology evidence="1">Multi-pass membrane protein</topology>
    </subcellularLocation>
</comment>
<proteinExistence type="inferred from homology"/>
<dbReference type="InterPro" id="IPR032816">
    <property type="entry name" value="VTT_dom"/>
</dbReference>
<dbReference type="SMART" id="SM00014">
    <property type="entry name" value="acidPPc"/>
    <property type="match status" value="1"/>
</dbReference>
<keyword evidence="10" id="KW-1185">Reference proteome</keyword>
<evidence type="ECO:0000256" key="1">
    <source>
        <dbReference type="ARBA" id="ARBA00004651"/>
    </source>
</evidence>
<feature type="domain" description="Phosphatidic acid phosphatase type 2/haloperoxidase" evidence="8">
    <location>
        <begin position="329"/>
        <end position="439"/>
    </location>
</feature>
<dbReference type="RefSeq" id="WP_170122127.1">
    <property type="nucleotide sequence ID" value="NZ_QAYG01000006.1"/>
</dbReference>
<protein>
    <submittedName>
        <fullName evidence="9">Undecaprenyl-diphosphatase</fullName>
    </submittedName>
</protein>
<keyword evidence="6 7" id="KW-0472">Membrane</keyword>
<dbReference type="Pfam" id="PF09335">
    <property type="entry name" value="VTT_dom"/>
    <property type="match status" value="1"/>
</dbReference>
<dbReference type="Pfam" id="PF01569">
    <property type="entry name" value="PAP2"/>
    <property type="match status" value="1"/>
</dbReference>
<comment type="similarity">
    <text evidence="2">Belongs to the DedA family.</text>
</comment>
<evidence type="ECO:0000256" key="2">
    <source>
        <dbReference type="ARBA" id="ARBA00010792"/>
    </source>
</evidence>
<dbReference type="InterPro" id="IPR000326">
    <property type="entry name" value="PAP2/HPO"/>
</dbReference>
<evidence type="ECO:0000313" key="10">
    <source>
        <dbReference type="Proteomes" id="UP000244081"/>
    </source>
</evidence>